<sequence>MVSSADGDGYSCLAAALPTTLPVSGCLSSPWEETSEESSLSFFSFLLVISFFSHLFFFLLVGWVIKSPLQPTMRWLLSSLSVQREEMETSLPLSRFAELNLVITNATSRIDEKTRQPHKSSSSAVVSAMGGHGWGRQQEE</sequence>
<evidence type="ECO:0000313" key="3">
    <source>
        <dbReference type="EMBL" id="BAT10109.1"/>
    </source>
</evidence>
<evidence type="ECO:0000256" key="1">
    <source>
        <dbReference type="SAM" id="MobiDB-lite"/>
    </source>
</evidence>
<keyword evidence="4" id="KW-1185">Reference proteome</keyword>
<dbReference type="PaxDb" id="39947-A0A0P0XT26"/>
<dbReference type="AlphaFoldDB" id="A0A0P0XT26"/>
<protein>
    <submittedName>
        <fullName evidence="3">Os10g0178650 protein</fullName>
    </submittedName>
</protein>
<dbReference type="EMBL" id="AP014966">
    <property type="protein sequence ID" value="BAT10109.1"/>
    <property type="molecule type" value="Genomic_DNA"/>
</dbReference>
<keyword evidence="2" id="KW-0472">Membrane</keyword>
<keyword evidence="2" id="KW-1133">Transmembrane helix</keyword>
<feature type="transmembrane region" description="Helical" evidence="2">
    <location>
        <begin position="40"/>
        <end position="65"/>
    </location>
</feature>
<evidence type="ECO:0000256" key="2">
    <source>
        <dbReference type="SAM" id="Phobius"/>
    </source>
</evidence>
<evidence type="ECO:0000313" key="4">
    <source>
        <dbReference type="Proteomes" id="UP000059680"/>
    </source>
</evidence>
<organism evidence="3 4">
    <name type="scientific">Oryza sativa subsp. japonica</name>
    <name type="common">Rice</name>
    <dbReference type="NCBI Taxonomy" id="39947"/>
    <lineage>
        <taxon>Eukaryota</taxon>
        <taxon>Viridiplantae</taxon>
        <taxon>Streptophyta</taxon>
        <taxon>Embryophyta</taxon>
        <taxon>Tracheophyta</taxon>
        <taxon>Spermatophyta</taxon>
        <taxon>Magnoliopsida</taxon>
        <taxon>Liliopsida</taxon>
        <taxon>Poales</taxon>
        <taxon>Poaceae</taxon>
        <taxon>BOP clade</taxon>
        <taxon>Oryzoideae</taxon>
        <taxon>Oryzeae</taxon>
        <taxon>Oryzinae</taxon>
        <taxon>Oryza</taxon>
        <taxon>Oryza sativa</taxon>
    </lineage>
</organism>
<reference evidence="3 4" key="2">
    <citation type="journal article" date="2013" name="Plant Cell Physiol.">
        <title>Rice Annotation Project Database (RAP-DB): an integrative and interactive database for rice genomics.</title>
        <authorList>
            <person name="Sakai H."/>
            <person name="Lee S.S."/>
            <person name="Tanaka T."/>
            <person name="Numa H."/>
            <person name="Kim J."/>
            <person name="Kawahara Y."/>
            <person name="Wakimoto H."/>
            <person name="Yang C.C."/>
            <person name="Iwamoto M."/>
            <person name="Abe T."/>
            <person name="Yamada Y."/>
            <person name="Muto A."/>
            <person name="Inokuchi H."/>
            <person name="Ikemura T."/>
            <person name="Matsumoto T."/>
            <person name="Sasaki T."/>
            <person name="Itoh T."/>
        </authorList>
    </citation>
    <scope>NUCLEOTIDE SEQUENCE [LARGE SCALE GENOMIC DNA]</scope>
    <source>
        <strain evidence="4">cv. Nipponbare</strain>
    </source>
</reference>
<dbReference type="Proteomes" id="UP000059680">
    <property type="component" value="Chromosome 10"/>
</dbReference>
<accession>A0A0P0XT26</accession>
<reference evidence="4" key="1">
    <citation type="journal article" date="2005" name="Nature">
        <title>The map-based sequence of the rice genome.</title>
        <authorList>
            <consortium name="International rice genome sequencing project (IRGSP)"/>
            <person name="Matsumoto T."/>
            <person name="Wu J."/>
            <person name="Kanamori H."/>
            <person name="Katayose Y."/>
            <person name="Fujisawa M."/>
            <person name="Namiki N."/>
            <person name="Mizuno H."/>
            <person name="Yamamoto K."/>
            <person name="Antonio B.A."/>
            <person name="Baba T."/>
            <person name="Sakata K."/>
            <person name="Nagamura Y."/>
            <person name="Aoki H."/>
            <person name="Arikawa K."/>
            <person name="Arita K."/>
            <person name="Bito T."/>
            <person name="Chiden Y."/>
            <person name="Fujitsuka N."/>
            <person name="Fukunaka R."/>
            <person name="Hamada M."/>
            <person name="Harada C."/>
            <person name="Hayashi A."/>
            <person name="Hijishita S."/>
            <person name="Honda M."/>
            <person name="Hosokawa S."/>
            <person name="Ichikawa Y."/>
            <person name="Idonuma A."/>
            <person name="Iijima M."/>
            <person name="Ikeda M."/>
            <person name="Ikeno M."/>
            <person name="Ito K."/>
            <person name="Ito S."/>
            <person name="Ito T."/>
            <person name="Ito Y."/>
            <person name="Ito Y."/>
            <person name="Iwabuchi A."/>
            <person name="Kamiya K."/>
            <person name="Karasawa W."/>
            <person name="Kurita K."/>
            <person name="Katagiri S."/>
            <person name="Kikuta A."/>
            <person name="Kobayashi H."/>
            <person name="Kobayashi N."/>
            <person name="Machita K."/>
            <person name="Maehara T."/>
            <person name="Masukawa M."/>
            <person name="Mizubayashi T."/>
            <person name="Mukai Y."/>
            <person name="Nagasaki H."/>
            <person name="Nagata Y."/>
            <person name="Naito S."/>
            <person name="Nakashima M."/>
            <person name="Nakama Y."/>
            <person name="Nakamichi Y."/>
            <person name="Nakamura M."/>
            <person name="Meguro A."/>
            <person name="Negishi M."/>
            <person name="Ohta I."/>
            <person name="Ohta T."/>
            <person name="Okamoto M."/>
            <person name="Ono N."/>
            <person name="Saji S."/>
            <person name="Sakaguchi M."/>
            <person name="Sakai K."/>
            <person name="Shibata M."/>
            <person name="Shimokawa T."/>
            <person name="Song J."/>
            <person name="Takazaki Y."/>
            <person name="Terasawa K."/>
            <person name="Tsugane M."/>
            <person name="Tsuji K."/>
            <person name="Ueda S."/>
            <person name="Waki K."/>
            <person name="Yamagata H."/>
            <person name="Yamamoto M."/>
            <person name="Yamamoto S."/>
            <person name="Yamane H."/>
            <person name="Yoshiki S."/>
            <person name="Yoshihara R."/>
            <person name="Yukawa K."/>
            <person name="Zhong H."/>
            <person name="Yano M."/>
            <person name="Yuan Q."/>
            <person name="Ouyang S."/>
            <person name="Liu J."/>
            <person name="Jones K.M."/>
            <person name="Gansberger K."/>
            <person name="Moffat K."/>
            <person name="Hill J."/>
            <person name="Bera J."/>
            <person name="Fadrosh D."/>
            <person name="Jin S."/>
            <person name="Johri S."/>
            <person name="Kim M."/>
            <person name="Overton L."/>
            <person name="Reardon M."/>
            <person name="Tsitrin T."/>
            <person name="Vuong H."/>
            <person name="Weaver B."/>
            <person name="Ciecko A."/>
            <person name="Tallon L."/>
            <person name="Jackson J."/>
            <person name="Pai G."/>
            <person name="Aken S.V."/>
            <person name="Utterback T."/>
            <person name="Reidmuller S."/>
            <person name="Feldblyum T."/>
            <person name="Hsiao J."/>
            <person name="Zismann V."/>
            <person name="Iobst S."/>
            <person name="de Vazeille A.R."/>
            <person name="Buell C.R."/>
            <person name="Ying K."/>
            <person name="Li Y."/>
            <person name="Lu T."/>
            <person name="Huang Y."/>
            <person name="Zhao Q."/>
            <person name="Feng Q."/>
            <person name="Zhang L."/>
            <person name="Zhu J."/>
            <person name="Weng Q."/>
            <person name="Mu J."/>
            <person name="Lu Y."/>
            <person name="Fan D."/>
            <person name="Liu Y."/>
            <person name="Guan J."/>
            <person name="Zhang Y."/>
            <person name="Yu S."/>
            <person name="Liu X."/>
            <person name="Zhang Y."/>
            <person name="Hong G."/>
            <person name="Han B."/>
            <person name="Choisne N."/>
            <person name="Demange N."/>
            <person name="Orjeda G."/>
            <person name="Samain S."/>
            <person name="Cattolico L."/>
            <person name="Pelletier E."/>
            <person name="Couloux A."/>
            <person name="Segurens B."/>
            <person name="Wincker P."/>
            <person name="D'Hont A."/>
            <person name="Scarpelli C."/>
            <person name="Weissenbach J."/>
            <person name="Salanoubat M."/>
            <person name="Quetier F."/>
            <person name="Yu Y."/>
            <person name="Kim H.R."/>
            <person name="Rambo T."/>
            <person name="Currie J."/>
            <person name="Collura K."/>
            <person name="Luo M."/>
            <person name="Yang T."/>
            <person name="Ammiraju J.S.S."/>
            <person name="Engler F."/>
            <person name="Soderlund C."/>
            <person name="Wing R.A."/>
            <person name="Palmer L.E."/>
            <person name="de la Bastide M."/>
            <person name="Spiegel L."/>
            <person name="Nascimento L."/>
            <person name="Zutavern T."/>
            <person name="O'Shaughnessy A."/>
            <person name="Dike S."/>
            <person name="Dedhia N."/>
            <person name="Preston R."/>
            <person name="Balija V."/>
            <person name="McCombie W.R."/>
            <person name="Chow T."/>
            <person name="Chen H."/>
            <person name="Chung M."/>
            <person name="Chen C."/>
            <person name="Shaw J."/>
            <person name="Wu H."/>
            <person name="Hsiao K."/>
            <person name="Chao Y."/>
            <person name="Chu M."/>
            <person name="Cheng C."/>
            <person name="Hour A."/>
            <person name="Lee P."/>
            <person name="Lin S."/>
            <person name="Lin Y."/>
            <person name="Liou J."/>
            <person name="Liu S."/>
            <person name="Hsing Y."/>
            <person name="Raghuvanshi S."/>
            <person name="Mohanty A."/>
            <person name="Bharti A.K."/>
            <person name="Gaur A."/>
            <person name="Gupta V."/>
            <person name="Kumar D."/>
            <person name="Ravi V."/>
            <person name="Vij S."/>
            <person name="Kapur A."/>
            <person name="Khurana P."/>
            <person name="Khurana P."/>
            <person name="Khurana J.P."/>
            <person name="Tyagi A.K."/>
            <person name="Gaikwad K."/>
            <person name="Singh A."/>
            <person name="Dalal V."/>
            <person name="Srivastava S."/>
            <person name="Dixit A."/>
            <person name="Pal A.K."/>
            <person name="Ghazi I.A."/>
            <person name="Yadav M."/>
            <person name="Pandit A."/>
            <person name="Bhargava A."/>
            <person name="Sureshbabu K."/>
            <person name="Batra K."/>
            <person name="Sharma T.R."/>
            <person name="Mohapatra T."/>
            <person name="Singh N.K."/>
            <person name="Messing J."/>
            <person name="Nelson A.B."/>
            <person name="Fuks G."/>
            <person name="Kavchok S."/>
            <person name="Keizer G."/>
            <person name="Linton E."/>
            <person name="Llaca V."/>
            <person name="Song R."/>
            <person name="Tanyolac B."/>
            <person name="Young S."/>
            <person name="Ho-Il K."/>
            <person name="Hahn J.H."/>
            <person name="Sangsakoo G."/>
            <person name="Vanavichit A."/>
            <person name="de Mattos Luiz.A.T."/>
            <person name="Zimmer P.D."/>
            <person name="Malone G."/>
            <person name="Dellagostin O."/>
            <person name="de Oliveira A.C."/>
            <person name="Bevan M."/>
            <person name="Bancroft I."/>
            <person name="Minx P."/>
            <person name="Cordum H."/>
            <person name="Wilson R."/>
            <person name="Cheng Z."/>
            <person name="Jin W."/>
            <person name="Jiang J."/>
            <person name="Leong S.A."/>
            <person name="Iwama H."/>
            <person name="Gojobori T."/>
            <person name="Itoh T."/>
            <person name="Niimura Y."/>
            <person name="Fujii Y."/>
            <person name="Habara T."/>
            <person name="Sakai H."/>
            <person name="Sato Y."/>
            <person name="Wilson G."/>
            <person name="Kumar K."/>
            <person name="McCouch S."/>
            <person name="Juretic N."/>
            <person name="Hoen D."/>
            <person name="Wright S."/>
            <person name="Bruskiewich R."/>
            <person name="Bureau T."/>
            <person name="Miyao A."/>
            <person name="Hirochika H."/>
            <person name="Nishikawa T."/>
            <person name="Kadowaki K."/>
            <person name="Sugiura M."/>
            <person name="Burr B."/>
            <person name="Sasaki T."/>
        </authorList>
    </citation>
    <scope>NUCLEOTIDE SEQUENCE [LARGE SCALE GENOMIC DNA]</scope>
    <source>
        <strain evidence="4">cv. Nipponbare</strain>
    </source>
</reference>
<proteinExistence type="predicted"/>
<feature type="region of interest" description="Disordered" evidence="1">
    <location>
        <begin position="111"/>
        <end position="140"/>
    </location>
</feature>
<keyword evidence="2" id="KW-0812">Transmembrane</keyword>
<reference evidence="3 4" key="3">
    <citation type="journal article" date="2013" name="Rice">
        <title>Improvement of the Oryza sativa Nipponbare reference genome using next generation sequence and optical map data.</title>
        <authorList>
            <person name="Kawahara Y."/>
            <person name="de la Bastide M."/>
            <person name="Hamilton J.P."/>
            <person name="Kanamori H."/>
            <person name="McCombie W.R."/>
            <person name="Ouyang S."/>
            <person name="Schwartz D.C."/>
            <person name="Tanaka T."/>
            <person name="Wu J."/>
            <person name="Zhou S."/>
            <person name="Childs K.L."/>
            <person name="Davidson R.M."/>
            <person name="Lin H."/>
            <person name="Quesada-Ocampo L."/>
            <person name="Vaillancourt B."/>
            <person name="Sakai H."/>
            <person name="Lee S.S."/>
            <person name="Kim J."/>
            <person name="Numa H."/>
            <person name="Itoh T."/>
            <person name="Buell C.R."/>
            <person name="Matsumoto T."/>
        </authorList>
    </citation>
    <scope>NUCLEOTIDE SEQUENCE [LARGE SCALE GENOMIC DNA]</scope>
    <source>
        <strain evidence="4">cv. Nipponbare</strain>
    </source>
</reference>
<gene>
    <name evidence="3" type="ordered locus">Os10g0178650</name>
    <name evidence="3" type="ORF">OSNPB_100178650</name>
</gene>
<dbReference type="InParanoid" id="A0A0P0XT26"/>
<name>A0A0P0XT26_ORYSJ</name>